<comment type="caution">
    <text evidence="1">The sequence shown here is derived from an EMBL/GenBank/DDBJ whole genome shotgun (WGS) entry which is preliminary data.</text>
</comment>
<organism evidence="1 2">
    <name type="scientific">Adiantum capillus-veneris</name>
    <name type="common">Maidenhair fern</name>
    <dbReference type="NCBI Taxonomy" id="13818"/>
    <lineage>
        <taxon>Eukaryota</taxon>
        <taxon>Viridiplantae</taxon>
        <taxon>Streptophyta</taxon>
        <taxon>Embryophyta</taxon>
        <taxon>Tracheophyta</taxon>
        <taxon>Polypodiopsida</taxon>
        <taxon>Polypodiidae</taxon>
        <taxon>Polypodiales</taxon>
        <taxon>Pteridineae</taxon>
        <taxon>Pteridaceae</taxon>
        <taxon>Vittarioideae</taxon>
        <taxon>Adiantum</taxon>
    </lineage>
</organism>
<dbReference type="Proteomes" id="UP000886520">
    <property type="component" value="Chromosome 9"/>
</dbReference>
<name>A0A9D4UXY8_ADICA</name>
<dbReference type="EMBL" id="JABFUD020000009">
    <property type="protein sequence ID" value="KAI5075936.1"/>
    <property type="molecule type" value="Genomic_DNA"/>
</dbReference>
<accession>A0A9D4UXY8</accession>
<evidence type="ECO:0000313" key="1">
    <source>
        <dbReference type="EMBL" id="KAI5075936.1"/>
    </source>
</evidence>
<evidence type="ECO:0000313" key="2">
    <source>
        <dbReference type="Proteomes" id="UP000886520"/>
    </source>
</evidence>
<proteinExistence type="predicted"/>
<sequence length="104" mass="11652">MQSEDLSPDAITYACILKVYESMQGVDMGTKIHNYIVSQKLLKKMSCLALPWSICMPNVVGFTKQKKCLRSFLFGISSIGMETTCSRNLQQSGNCILRESVYTV</sequence>
<protein>
    <submittedName>
        <fullName evidence="1">Uncharacterized protein</fullName>
    </submittedName>
</protein>
<reference evidence="1" key="1">
    <citation type="submission" date="2021-01" db="EMBL/GenBank/DDBJ databases">
        <title>Adiantum capillus-veneris genome.</title>
        <authorList>
            <person name="Fang Y."/>
            <person name="Liao Q."/>
        </authorList>
    </citation>
    <scope>NUCLEOTIDE SEQUENCE</scope>
    <source>
        <strain evidence="1">H3</strain>
        <tissue evidence="1">Leaf</tissue>
    </source>
</reference>
<keyword evidence="2" id="KW-1185">Reference proteome</keyword>
<gene>
    <name evidence="1" type="ORF">GOP47_0010012</name>
</gene>
<dbReference type="OrthoDB" id="185373at2759"/>
<dbReference type="AlphaFoldDB" id="A0A9D4UXY8"/>